<keyword evidence="4" id="KW-1185">Reference proteome</keyword>
<dbReference type="InterPro" id="IPR012495">
    <property type="entry name" value="TadE-like_dom"/>
</dbReference>
<reference evidence="3 4" key="1">
    <citation type="submission" date="2019-02" db="EMBL/GenBank/DDBJ databases">
        <title>Deep-cultivation of Planctomycetes and their phenomic and genomic characterization uncovers novel biology.</title>
        <authorList>
            <person name="Wiegand S."/>
            <person name="Jogler M."/>
            <person name="Boedeker C."/>
            <person name="Pinto D."/>
            <person name="Vollmers J."/>
            <person name="Rivas-Marin E."/>
            <person name="Kohn T."/>
            <person name="Peeters S.H."/>
            <person name="Heuer A."/>
            <person name="Rast P."/>
            <person name="Oberbeckmann S."/>
            <person name="Bunk B."/>
            <person name="Jeske O."/>
            <person name="Meyerdierks A."/>
            <person name="Storesund J.E."/>
            <person name="Kallscheuer N."/>
            <person name="Luecker S."/>
            <person name="Lage O.M."/>
            <person name="Pohl T."/>
            <person name="Merkel B.J."/>
            <person name="Hornburger P."/>
            <person name="Mueller R.-W."/>
            <person name="Bruemmer F."/>
            <person name="Labrenz M."/>
            <person name="Spormann A.M."/>
            <person name="Op den Camp H."/>
            <person name="Overmann J."/>
            <person name="Amann R."/>
            <person name="Jetten M.S.M."/>
            <person name="Mascher T."/>
            <person name="Medema M.H."/>
            <person name="Devos D.P."/>
            <person name="Kaster A.-K."/>
            <person name="Ovreas L."/>
            <person name="Rohde M."/>
            <person name="Galperin M.Y."/>
            <person name="Jogler C."/>
        </authorList>
    </citation>
    <scope>NUCLEOTIDE SEQUENCE [LARGE SCALE GENOMIC DNA]</scope>
    <source>
        <strain evidence="3 4">Pla175</strain>
    </source>
</reference>
<dbReference type="Proteomes" id="UP000317429">
    <property type="component" value="Chromosome"/>
</dbReference>
<feature type="transmembrane region" description="Helical" evidence="1">
    <location>
        <begin position="12"/>
        <end position="34"/>
    </location>
</feature>
<dbReference type="Pfam" id="PF07811">
    <property type="entry name" value="TadE"/>
    <property type="match status" value="1"/>
</dbReference>
<keyword evidence="1" id="KW-0812">Transmembrane</keyword>
<proteinExistence type="predicted"/>
<organism evidence="3 4">
    <name type="scientific">Pirellulimonas nuda</name>
    <dbReference type="NCBI Taxonomy" id="2528009"/>
    <lineage>
        <taxon>Bacteria</taxon>
        <taxon>Pseudomonadati</taxon>
        <taxon>Planctomycetota</taxon>
        <taxon>Planctomycetia</taxon>
        <taxon>Pirellulales</taxon>
        <taxon>Lacipirellulaceae</taxon>
        <taxon>Pirellulimonas</taxon>
    </lineage>
</organism>
<keyword evidence="1" id="KW-1133">Transmembrane helix</keyword>
<name>A0A518D6Z5_9BACT</name>
<evidence type="ECO:0000259" key="2">
    <source>
        <dbReference type="Pfam" id="PF07811"/>
    </source>
</evidence>
<gene>
    <name evidence="3" type="ORF">Pla175_05820</name>
</gene>
<evidence type="ECO:0000313" key="3">
    <source>
        <dbReference type="EMBL" id="QDU87225.1"/>
    </source>
</evidence>
<dbReference type="EMBL" id="CP036291">
    <property type="protein sequence ID" value="QDU87225.1"/>
    <property type="molecule type" value="Genomic_DNA"/>
</dbReference>
<accession>A0A518D6Z5</accession>
<dbReference type="RefSeq" id="WP_197527230.1">
    <property type="nucleotide sequence ID" value="NZ_CP036291.1"/>
</dbReference>
<protein>
    <submittedName>
        <fullName evidence="3">TadE-like protein</fullName>
    </submittedName>
</protein>
<evidence type="ECO:0000256" key="1">
    <source>
        <dbReference type="SAM" id="Phobius"/>
    </source>
</evidence>
<dbReference type="KEGG" id="pnd:Pla175_05820"/>
<evidence type="ECO:0000313" key="4">
    <source>
        <dbReference type="Proteomes" id="UP000317429"/>
    </source>
</evidence>
<keyword evidence="1" id="KW-0472">Membrane</keyword>
<sequence>MTRNRSPKTDRRGAVAVEFAVIAPVLMAIAVGMIEVNRVYEAQNLLATAAREGARFASMDREGLLRDGQTANQKLSDDVKTFLASNGIPRDSVQVGIKDHDNPSLDFDIDEPTNDLRLFEVQVSADYSGVSYSPVAPGDDYSMSATMVFRNGRATISQ</sequence>
<feature type="domain" description="TadE-like" evidence="2">
    <location>
        <begin position="13"/>
        <end position="55"/>
    </location>
</feature>
<dbReference type="AlphaFoldDB" id="A0A518D6Z5"/>